<dbReference type="GeneID" id="64598784"/>
<comment type="caution">
    <text evidence="2">The sequence shown here is derived from an EMBL/GenBank/DDBJ whole genome shotgun (WGS) entry which is preliminary data.</text>
</comment>
<feature type="domain" description="Integrase core" evidence="1">
    <location>
        <begin position="138"/>
        <end position="314"/>
    </location>
</feature>
<dbReference type="PANTHER" id="PTHR46177:SF1">
    <property type="entry name" value="INTEGRASE CATALYTIC DOMAIN-CONTAINING PROTEIN"/>
    <property type="match status" value="1"/>
</dbReference>
<gene>
    <name evidence="2" type="ORF">HD556DRAFT_1431458</name>
</gene>
<name>A0A9P7DJV8_9AGAM</name>
<dbReference type="PANTHER" id="PTHR46177">
    <property type="entry name" value="INTEGRASE CATALYTIC DOMAIN-CONTAINING PROTEIN"/>
    <property type="match status" value="1"/>
</dbReference>
<accession>A0A9P7DJV8</accession>
<dbReference type="EMBL" id="JABBWE010000019">
    <property type="protein sequence ID" value="KAG1796432.1"/>
    <property type="molecule type" value="Genomic_DNA"/>
</dbReference>
<evidence type="ECO:0000313" key="3">
    <source>
        <dbReference type="Proteomes" id="UP000719766"/>
    </source>
</evidence>
<dbReference type="Pfam" id="PF24764">
    <property type="entry name" value="rva_4"/>
    <property type="match status" value="1"/>
</dbReference>
<keyword evidence="3" id="KW-1185">Reference proteome</keyword>
<dbReference type="Proteomes" id="UP000719766">
    <property type="component" value="Unassembled WGS sequence"/>
</dbReference>
<evidence type="ECO:0000313" key="2">
    <source>
        <dbReference type="EMBL" id="KAG1796432.1"/>
    </source>
</evidence>
<dbReference type="OrthoDB" id="2626302at2759"/>
<sequence>MPNQNKPTPPLDEIAPHILRLWKARQTDRQIVQELQKHIDTNRYGIGLTTLLKIRKTMGLQRTRKQGHTVETIRDAMLALRATYPNAGAREMVSLLYHEREMSVARRVVTEYFALYEPELVRYRKACRLRRRRFWAAGVNDLFAVDQHDKWLRFGLGLHTGIEPFSGRIMWIRVWHSNQNPQLILSYYLDTIEALGHMPMVTQSDPGSENYGIVNAHTMLRQWHDEALHGTLQHRWMRSKKNVMPEITWSQLRRRFTPRFESLLDHGVNSGWYDSGNTLQVMVFRWVFIPWLQQELDAYRDRVNNTAKRRDRNKILPHGVPNIIYHSAEDFGALDFKIKIEHEALVYVRNLYIKSSHCVFDLVPEAFGKCIQRRYDDLGRPVVTRQSAWDTYRLLLDALRVADELPGQIQPLDDEDEDFVPLLDDYQDLPSREEPDGAYYMGGVGGGIGLDTEHLHQLDILSSNDEPPDVTLGTDENLVGLDHAGLVIWEFSDCESDDEADKW</sequence>
<dbReference type="RefSeq" id="XP_041161948.1">
    <property type="nucleotide sequence ID" value="XM_041305020.1"/>
</dbReference>
<dbReference type="AlphaFoldDB" id="A0A9P7DJV8"/>
<dbReference type="InterPro" id="IPR058913">
    <property type="entry name" value="Integrase_dom_put"/>
</dbReference>
<organism evidence="2 3">
    <name type="scientific">Suillus plorans</name>
    <dbReference type="NCBI Taxonomy" id="116603"/>
    <lineage>
        <taxon>Eukaryota</taxon>
        <taxon>Fungi</taxon>
        <taxon>Dikarya</taxon>
        <taxon>Basidiomycota</taxon>
        <taxon>Agaricomycotina</taxon>
        <taxon>Agaricomycetes</taxon>
        <taxon>Agaricomycetidae</taxon>
        <taxon>Boletales</taxon>
        <taxon>Suillineae</taxon>
        <taxon>Suillaceae</taxon>
        <taxon>Suillus</taxon>
    </lineage>
</organism>
<reference evidence="2" key="1">
    <citation type="journal article" date="2020" name="New Phytol.">
        <title>Comparative genomics reveals dynamic genome evolution in host specialist ectomycorrhizal fungi.</title>
        <authorList>
            <person name="Lofgren L.A."/>
            <person name="Nguyen N.H."/>
            <person name="Vilgalys R."/>
            <person name="Ruytinx J."/>
            <person name="Liao H.L."/>
            <person name="Branco S."/>
            <person name="Kuo A."/>
            <person name="LaButti K."/>
            <person name="Lipzen A."/>
            <person name="Andreopoulos W."/>
            <person name="Pangilinan J."/>
            <person name="Riley R."/>
            <person name="Hundley H."/>
            <person name="Na H."/>
            <person name="Barry K."/>
            <person name="Grigoriev I.V."/>
            <person name="Stajich J.E."/>
            <person name="Kennedy P.G."/>
        </authorList>
    </citation>
    <scope>NUCLEOTIDE SEQUENCE</scope>
    <source>
        <strain evidence="2">S12</strain>
    </source>
</reference>
<protein>
    <recommendedName>
        <fullName evidence="1">Integrase core domain-containing protein</fullName>
    </recommendedName>
</protein>
<evidence type="ECO:0000259" key="1">
    <source>
        <dbReference type="Pfam" id="PF24764"/>
    </source>
</evidence>
<proteinExistence type="predicted"/>